<dbReference type="OrthoDB" id="346839at2759"/>
<gene>
    <name evidence="1" type="ORF">P879_09601</name>
</gene>
<dbReference type="AlphaFoldDB" id="A0A8T0DGL0"/>
<proteinExistence type="predicted"/>
<accession>A0A8T0DGL0</accession>
<name>A0A8T0DGL0_9TREM</name>
<sequence length="110" mass="12511">MPPTRKIPDVDLRQKLSSSIRSLDARSVIRNRRRSRVFTNRDARNILQKRPRATARGTSSRVPFMVPVKTVKNDLFAQNPLNRARVGVVSFPIDVFLCQVCLLSYDGVDS</sequence>
<reference evidence="1 2" key="1">
    <citation type="submission" date="2019-07" db="EMBL/GenBank/DDBJ databases">
        <title>Annotation for the trematode Paragonimus westermani.</title>
        <authorList>
            <person name="Choi Y.-J."/>
        </authorList>
    </citation>
    <scope>NUCLEOTIDE SEQUENCE [LARGE SCALE GENOMIC DNA]</scope>
    <source>
        <strain evidence="1">180907_Pwestermani</strain>
    </source>
</reference>
<keyword evidence="2" id="KW-1185">Reference proteome</keyword>
<dbReference type="Proteomes" id="UP000699462">
    <property type="component" value="Unassembled WGS sequence"/>
</dbReference>
<comment type="caution">
    <text evidence="1">The sequence shown here is derived from an EMBL/GenBank/DDBJ whole genome shotgun (WGS) entry which is preliminary data.</text>
</comment>
<organism evidence="1 2">
    <name type="scientific">Paragonimus westermani</name>
    <dbReference type="NCBI Taxonomy" id="34504"/>
    <lineage>
        <taxon>Eukaryota</taxon>
        <taxon>Metazoa</taxon>
        <taxon>Spiralia</taxon>
        <taxon>Lophotrochozoa</taxon>
        <taxon>Platyhelminthes</taxon>
        <taxon>Trematoda</taxon>
        <taxon>Digenea</taxon>
        <taxon>Plagiorchiida</taxon>
        <taxon>Troglotremata</taxon>
        <taxon>Troglotrematidae</taxon>
        <taxon>Paragonimus</taxon>
    </lineage>
</organism>
<protein>
    <submittedName>
        <fullName evidence="1">Uncharacterized protein</fullName>
    </submittedName>
</protein>
<dbReference type="EMBL" id="JTDF01004633">
    <property type="protein sequence ID" value="KAF8566780.1"/>
    <property type="molecule type" value="Genomic_DNA"/>
</dbReference>
<evidence type="ECO:0000313" key="1">
    <source>
        <dbReference type="EMBL" id="KAF8566780.1"/>
    </source>
</evidence>
<evidence type="ECO:0000313" key="2">
    <source>
        <dbReference type="Proteomes" id="UP000699462"/>
    </source>
</evidence>